<reference evidence="1 2" key="2">
    <citation type="submission" date="2018-11" db="EMBL/GenBank/DDBJ databases">
        <authorList>
            <consortium name="Pathogen Informatics"/>
        </authorList>
    </citation>
    <scope>NUCLEOTIDE SEQUENCE [LARGE SCALE GENOMIC DNA]</scope>
    <source>
        <strain evidence="1">Dakar</strain>
        <strain evidence="2">Dakar, Senegal</strain>
    </source>
</reference>
<dbReference type="Proteomes" id="UP000279833">
    <property type="component" value="Unassembled WGS sequence"/>
</dbReference>
<dbReference type="EMBL" id="UZAK01000201">
    <property type="protein sequence ID" value="VDO60889.1"/>
    <property type="molecule type" value="Genomic_DNA"/>
</dbReference>
<proteinExistence type="predicted"/>
<name>A0A183JCC3_9TREM</name>
<keyword evidence="2" id="KW-1185">Reference proteome</keyword>
<reference evidence="3" key="1">
    <citation type="submission" date="2016-06" db="UniProtKB">
        <authorList>
            <consortium name="WormBaseParasite"/>
        </authorList>
    </citation>
    <scope>IDENTIFICATION</scope>
</reference>
<evidence type="ECO:0000313" key="2">
    <source>
        <dbReference type="Proteomes" id="UP000279833"/>
    </source>
</evidence>
<accession>A0A183JCC3</accession>
<dbReference type="AlphaFoldDB" id="A0A183JCC3"/>
<evidence type="ECO:0000313" key="1">
    <source>
        <dbReference type="EMBL" id="VDO60889.1"/>
    </source>
</evidence>
<protein>
    <submittedName>
        <fullName evidence="3">Inner membrane protein</fullName>
    </submittedName>
</protein>
<gene>
    <name evidence="1" type="ORF">SCUD_LOCUS330</name>
</gene>
<organism evidence="3">
    <name type="scientific">Schistosoma curassoni</name>
    <dbReference type="NCBI Taxonomy" id="6186"/>
    <lineage>
        <taxon>Eukaryota</taxon>
        <taxon>Metazoa</taxon>
        <taxon>Spiralia</taxon>
        <taxon>Lophotrochozoa</taxon>
        <taxon>Platyhelminthes</taxon>
        <taxon>Trematoda</taxon>
        <taxon>Digenea</taxon>
        <taxon>Strigeidida</taxon>
        <taxon>Schistosomatoidea</taxon>
        <taxon>Schistosomatidae</taxon>
        <taxon>Schistosoma</taxon>
    </lineage>
</organism>
<dbReference type="WBParaSite" id="SCUD_0000032901-mRNA-1">
    <property type="protein sequence ID" value="SCUD_0000032901-mRNA-1"/>
    <property type="gene ID" value="SCUD_0000032901"/>
</dbReference>
<evidence type="ECO:0000313" key="3">
    <source>
        <dbReference type="WBParaSite" id="SCUD_0000032901-mRNA-1"/>
    </source>
</evidence>
<sequence>MELIRYMVHFLIDGYLLLSTGIWNGLLCSTPRIASIACCNK</sequence>